<dbReference type="AlphaFoldDB" id="A0A412FR05"/>
<evidence type="ECO:0000259" key="2">
    <source>
        <dbReference type="Pfam" id="PF16130"/>
    </source>
</evidence>
<dbReference type="Pfam" id="PF16130">
    <property type="entry name" value="DUF4842"/>
    <property type="match status" value="1"/>
</dbReference>
<evidence type="ECO:0000313" key="5">
    <source>
        <dbReference type="Proteomes" id="UP000284205"/>
    </source>
</evidence>
<feature type="domain" description="DUF4114" evidence="1">
    <location>
        <begin position="315"/>
        <end position="402"/>
    </location>
</feature>
<reference evidence="3 6" key="2">
    <citation type="journal article" date="2019" name="Nat. Med.">
        <title>A library of human gut bacterial isolates paired with longitudinal multiomics data enables mechanistic microbiome research.</title>
        <authorList>
            <person name="Poyet M."/>
            <person name="Groussin M."/>
            <person name="Gibbons S.M."/>
            <person name="Avila-Pacheco J."/>
            <person name="Jiang X."/>
            <person name="Kearney S.M."/>
            <person name="Perrotta A.R."/>
            <person name="Berdy B."/>
            <person name="Zhao S."/>
            <person name="Lieberman T.D."/>
            <person name="Swanson P.K."/>
            <person name="Smith M."/>
            <person name="Roesemann S."/>
            <person name="Alexander J.E."/>
            <person name="Rich S.A."/>
            <person name="Livny J."/>
            <person name="Vlamakis H."/>
            <person name="Clish C."/>
            <person name="Bullock K."/>
            <person name="Deik A."/>
            <person name="Scott J."/>
            <person name="Pierce K.A."/>
            <person name="Xavier R.J."/>
            <person name="Alm E.J."/>
        </authorList>
    </citation>
    <scope>NUCLEOTIDE SEQUENCE [LARGE SCALE GENOMIC DNA]</scope>
    <source>
        <strain evidence="3 6">BIOML-A31</strain>
    </source>
</reference>
<accession>A0A412FR05</accession>
<reference evidence="4 5" key="1">
    <citation type="submission" date="2018-08" db="EMBL/GenBank/DDBJ databases">
        <title>A genome reference for cultivated species of the human gut microbiota.</title>
        <authorList>
            <person name="Zou Y."/>
            <person name="Xue W."/>
            <person name="Luo G."/>
        </authorList>
    </citation>
    <scope>NUCLEOTIDE SEQUENCE [LARGE SCALE GENOMIC DNA]</scope>
    <source>
        <strain evidence="4 5">AF24-29LB</strain>
    </source>
</reference>
<evidence type="ECO:0000259" key="1">
    <source>
        <dbReference type="Pfam" id="PF13448"/>
    </source>
</evidence>
<dbReference type="EMBL" id="QRUO01000010">
    <property type="protein sequence ID" value="RGR70556.1"/>
    <property type="molecule type" value="Genomic_DNA"/>
</dbReference>
<dbReference type="InterPro" id="IPR032295">
    <property type="entry name" value="DUF4842"/>
</dbReference>
<dbReference type="KEGG" id="bcac:CGC64_02560"/>
<evidence type="ECO:0000313" key="4">
    <source>
        <dbReference type="EMBL" id="RGR70556.1"/>
    </source>
</evidence>
<feature type="domain" description="DUF4842" evidence="2">
    <location>
        <begin position="468"/>
        <end position="664"/>
    </location>
</feature>
<dbReference type="RefSeq" id="WP_005675245.1">
    <property type="nucleotide sequence ID" value="NZ_CABMOQ010000014.1"/>
</dbReference>
<dbReference type="NCBIfam" id="TIGR04456">
    <property type="entry name" value="LruC_dom"/>
    <property type="match status" value="1"/>
</dbReference>
<protein>
    <submittedName>
        <fullName evidence="4">LruC domain-containing protein</fullName>
    </submittedName>
</protein>
<dbReference type="InterPro" id="IPR025193">
    <property type="entry name" value="DUF4114"/>
</dbReference>
<dbReference type="InterPro" id="IPR031025">
    <property type="entry name" value="LruC_dom"/>
</dbReference>
<name>A0A412FR05_9BACE</name>
<evidence type="ECO:0000313" key="3">
    <source>
        <dbReference type="EMBL" id="KAA5463918.1"/>
    </source>
</evidence>
<proteinExistence type="predicted"/>
<dbReference type="Proteomes" id="UP000475905">
    <property type="component" value="Unassembled WGS sequence"/>
</dbReference>
<dbReference type="Proteomes" id="UP000284205">
    <property type="component" value="Unassembled WGS sequence"/>
</dbReference>
<dbReference type="GeneID" id="75111877"/>
<dbReference type="Pfam" id="PF13448">
    <property type="entry name" value="DUF4114"/>
    <property type="match status" value="1"/>
</dbReference>
<organism evidence="4 5">
    <name type="scientific">Bacteroides caccae</name>
    <dbReference type="NCBI Taxonomy" id="47678"/>
    <lineage>
        <taxon>Bacteria</taxon>
        <taxon>Pseudomonadati</taxon>
        <taxon>Bacteroidota</taxon>
        <taxon>Bacteroidia</taxon>
        <taxon>Bacteroidales</taxon>
        <taxon>Bacteroidaceae</taxon>
        <taxon>Bacteroides</taxon>
    </lineage>
</organism>
<gene>
    <name evidence="4" type="ORF">DWY26_12035</name>
    <name evidence="3" type="ORF">F2Y36_08430</name>
</gene>
<evidence type="ECO:0000313" key="6">
    <source>
        <dbReference type="Proteomes" id="UP000475905"/>
    </source>
</evidence>
<comment type="caution">
    <text evidence="4">The sequence shown here is derived from an EMBL/GenBank/DDBJ whole genome shotgun (WGS) entry which is preliminary data.</text>
</comment>
<dbReference type="PROSITE" id="PS51257">
    <property type="entry name" value="PROKAR_LIPOPROTEIN"/>
    <property type="match status" value="1"/>
</dbReference>
<sequence length="669" mass="75710">MKQTIFVKTLMGIFCIPLICSCVDNERDLFQEPEKIPKEQFFDFDMNQSLALDIDYGFKEEYTVLFEIYDQDPIEVNDKDGSWKKKEVEPFYRAATDKHGKFSEDGISIPADISEVWLSSDYLGTASPVKLTINADHRISFNQNDYVKSLLEKASTPISRGATANQHKYLDVWTLLPGMDWDDNGRPNNLSKEKNIPPADVLYNIKSIFDKAGGRNIHDNYPEFFNGDMISDIPITKDTEVSLVFVNSSAAWYNTVGYYTYPTSEIPTIENIKRILAFPNASPIYKTAGVGALVCGDEVKLKYWNEDTGKFEDKFPKGVTIGWYLQGMGFRSTPSNGDSQGDLVKGMGPRYSTTILNEPGKDGVQRQRTISLRDSKSNQIVAIGFEDNIDLDYCDAIFYVHIAEKDAIDEGVIPELPTDPEGPTDEDNYTSYSGILTFEDLWPEQGDYDMNDVMIRYTSKVYKSILTNRIYKVVDEFTPLHRGGYLVNGFGYQLHNTTNSDISKVTIESPSYAPKSQYMPGETEAGQSHPTILLFDNMAIFDNKEEKARKYTVTIQVNDVTSKSILPPYNPFIFVGSGQARGREVHLVKYPPTDKADLSLLGTGKDVSRPEEDLYYVSIDLMPFALNMPVSEFPIPEEGIRIDESYPKFTTWVKSNGAQAKDWYKYPKK</sequence>
<dbReference type="EMBL" id="VVYP01000008">
    <property type="protein sequence ID" value="KAA5463918.1"/>
    <property type="molecule type" value="Genomic_DNA"/>
</dbReference>